<reference evidence="1" key="2">
    <citation type="submission" date="2006-01" db="EMBL/GenBank/DDBJ databases">
        <authorList>
            <person name="Genoscope"/>
        </authorList>
    </citation>
    <scope>NUCLEOTIDE SEQUENCE</scope>
</reference>
<evidence type="ECO:0000313" key="2">
    <source>
        <dbReference type="EMBL" id="QII12813.1"/>
    </source>
</evidence>
<gene>
    <name evidence="2" type="ORF">KsCSTR_34330</name>
    <name evidence="1" type="ORF">kuste4046</name>
</gene>
<evidence type="ECO:0000313" key="3">
    <source>
        <dbReference type="Proteomes" id="UP000501926"/>
    </source>
</evidence>
<reference evidence="2 3" key="3">
    <citation type="submission" date="2020-02" db="EMBL/GenBank/DDBJ databases">
        <title>Newly sequenced genome of strain CSTR1 showed variability in Candidatus Kuenenia stuttgartiensis genomes.</title>
        <authorList>
            <person name="Ding C."/>
            <person name="Adrian L."/>
        </authorList>
    </citation>
    <scope>NUCLEOTIDE SEQUENCE [LARGE SCALE GENOMIC DNA]</scope>
    <source>
        <strain evidence="2 3">CSTR1</strain>
    </source>
</reference>
<protein>
    <submittedName>
        <fullName evidence="1">Uncharacterized protein</fullName>
    </submittedName>
</protein>
<reference evidence="1" key="1">
    <citation type="journal article" date="2006" name="Nature">
        <title>Deciphering the evolution and metabolism of an anammox bacterium from a community genome.</title>
        <authorList>
            <person name="Strous M."/>
            <person name="Pelletier E."/>
            <person name="Mangenot S."/>
            <person name="Rattei T."/>
            <person name="Lehner A."/>
            <person name="Taylor M.W."/>
            <person name="Horn M."/>
            <person name="Daims H."/>
            <person name="Bartol-Mavel D."/>
            <person name="Wincker P."/>
            <person name="Barbe V."/>
            <person name="Fonknechten N."/>
            <person name="Vallenet D."/>
            <person name="Segurens B."/>
            <person name="Schenowitz-Truong C."/>
            <person name="Medigue C."/>
            <person name="Collingro A."/>
            <person name="Snel B."/>
            <person name="Dutilh B.E."/>
            <person name="OpDenCamp H.J.M."/>
            <person name="vanDerDrift C."/>
            <person name="Cirpus I."/>
            <person name="vanDePas-Schoonen K.T."/>
            <person name="Harhangi H.R."/>
            <person name="vanNiftrik L."/>
            <person name="Schmid M."/>
            <person name="Keltjens J."/>
            <person name="vanDeVossenberg J."/>
            <person name="Kartal B."/>
            <person name="Meier H."/>
            <person name="Frishman D."/>
            <person name="Huynen M.A."/>
            <person name="Mewes H."/>
            <person name="Weissenbach J."/>
            <person name="Jetten M.S.M."/>
            <person name="Wagner M."/>
            <person name="LePaslier D."/>
        </authorList>
    </citation>
    <scope>NUCLEOTIDE SEQUENCE</scope>
</reference>
<dbReference type="EMBL" id="CT573071">
    <property type="protein sequence ID" value="CAJ74809.1"/>
    <property type="molecule type" value="Genomic_DNA"/>
</dbReference>
<organism evidence="1">
    <name type="scientific">Kuenenia stuttgartiensis</name>
    <dbReference type="NCBI Taxonomy" id="174633"/>
    <lineage>
        <taxon>Bacteria</taxon>
        <taxon>Pseudomonadati</taxon>
        <taxon>Planctomycetota</taxon>
        <taxon>Candidatus Brocadiia</taxon>
        <taxon>Candidatus Brocadiales</taxon>
        <taxon>Candidatus Brocadiaceae</taxon>
        <taxon>Candidatus Kuenenia</taxon>
    </lineage>
</organism>
<name>Q1Q475_KUEST</name>
<sequence>MPTAAIFRYPSSPFPQKTSFFVNFSPCPSCLVFFVLNPTSTSRNRISFNANVLEL</sequence>
<dbReference type="EMBL" id="CP049055">
    <property type="protein sequence ID" value="QII12813.1"/>
    <property type="molecule type" value="Genomic_DNA"/>
</dbReference>
<proteinExistence type="predicted"/>
<dbReference type="AlphaFoldDB" id="Q1Q475"/>
<evidence type="ECO:0000313" key="1">
    <source>
        <dbReference type="EMBL" id="CAJ74809.1"/>
    </source>
</evidence>
<accession>Q1Q475</accession>
<dbReference type="Proteomes" id="UP000501926">
    <property type="component" value="Chromosome"/>
</dbReference>